<feature type="non-terminal residue" evidence="3">
    <location>
        <position position="1"/>
    </location>
</feature>
<dbReference type="Proteomes" id="UP000094527">
    <property type="component" value="Unassembled WGS sequence"/>
</dbReference>
<keyword evidence="2" id="KW-1133">Transmembrane helix</keyword>
<sequence>VRFTCCSVRLDSYLPSSVHFSFPLYSTHKSVVSSFCFSLSEDTSRILSFQKAYSSFQAKTSLAVTISAREDVTNVQKCSLNLSLKLKVSNSHGSICDQALIFSSWKAIPCMVFHLSDILLQNCANTKEDTGIIEANNNSNSSKNNEEDGFSHRQLPLQIADPNYLNAPASFGFPFYQNQRPGNQYGPGLPLQGQTNIAGVYMPGVATVKQSATKDSSSKNDDPDTAIETKKKKRVKPKKKELVEQENENYKEKIESKTDEGTERNCPGCVGGTCDPTLSPNTNISGIPVIQIIIGLFAGVFWAAIFLFIFKNFIEQQPSKSGGYAPSPSPQYGTPQYGAPQSQYGAPATPASGYNTNRVSYDAFAQPYGRSSGGSSFGDVSRWVWDAIEKFSNLIEFVRGEELQDSLSQLDKASEESLALNDTKSNPIDNGRGLFIAPRIKRKKLRLWSGKSANLSKSEENSSIKNAPVNIDKEVKNDEKIETFFETKDEDTHQNGRLCPGCPNQQCAVTDPIISGFPIVPFAIAIAVGIKWFILFLILWVFYIKPEKKHQQSGGYDSPSPQPGWGSSTSNSDSSFLEI</sequence>
<keyword evidence="2" id="KW-0812">Transmembrane</keyword>
<feature type="compositionally biased region" description="Polar residues" evidence="1">
    <location>
        <begin position="330"/>
        <end position="344"/>
    </location>
</feature>
<keyword evidence="2" id="KW-0472">Membrane</keyword>
<organism evidence="3 4">
    <name type="scientific">Orchesella cincta</name>
    <name type="common">Springtail</name>
    <name type="synonym">Podura cincta</name>
    <dbReference type="NCBI Taxonomy" id="48709"/>
    <lineage>
        <taxon>Eukaryota</taxon>
        <taxon>Metazoa</taxon>
        <taxon>Ecdysozoa</taxon>
        <taxon>Arthropoda</taxon>
        <taxon>Hexapoda</taxon>
        <taxon>Collembola</taxon>
        <taxon>Entomobryomorpha</taxon>
        <taxon>Entomobryoidea</taxon>
        <taxon>Orchesellidae</taxon>
        <taxon>Orchesellinae</taxon>
        <taxon>Orchesella</taxon>
    </lineage>
</organism>
<gene>
    <name evidence="3" type="ORF">Ocin01_01258</name>
</gene>
<accession>A0A1D2NJJ6</accession>
<name>A0A1D2NJJ6_ORCCI</name>
<proteinExistence type="predicted"/>
<feature type="compositionally biased region" description="Basic residues" evidence="1">
    <location>
        <begin position="230"/>
        <end position="239"/>
    </location>
</feature>
<dbReference type="OrthoDB" id="6428372at2759"/>
<evidence type="ECO:0000256" key="1">
    <source>
        <dbReference type="SAM" id="MobiDB-lite"/>
    </source>
</evidence>
<protein>
    <submittedName>
        <fullName evidence="3">Uncharacterized protein</fullName>
    </submittedName>
</protein>
<feature type="transmembrane region" description="Helical" evidence="2">
    <location>
        <begin position="522"/>
        <end position="543"/>
    </location>
</feature>
<evidence type="ECO:0000256" key="2">
    <source>
        <dbReference type="SAM" id="Phobius"/>
    </source>
</evidence>
<feature type="transmembrane region" description="Helical" evidence="2">
    <location>
        <begin position="289"/>
        <end position="310"/>
    </location>
</feature>
<feature type="compositionally biased region" description="Low complexity" evidence="1">
    <location>
        <begin position="567"/>
        <end position="579"/>
    </location>
</feature>
<feature type="non-terminal residue" evidence="3">
    <location>
        <position position="579"/>
    </location>
</feature>
<dbReference type="AlphaFoldDB" id="A0A1D2NJJ6"/>
<feature type="region of interest" description="Disordered" evidence="1">
    <location>
        <begin position="319"/>
        <end position="350"/>
    </location>
</feature>
<evidence type="ECO:0000313" key="4">
    <source>
        <dbReference type="Proteomes" id="UP000094527"/>
    </source>
</evidence>
<reference evidence="3 4" key="1">
    <citation type="journal article" date="2016" name="Genome Biol. Evol.">
        <title>Gene Family Evolution Reflects Adaptation to Soil Environmental Stressors in the Genome of the Collembolan Orchesella cincta.</title>
        <authorList>
            <person name="Faddeeva-Vakhrusheva A."/>
            <person name="Derks M.F."/>
            <person name="Anvar S.Y."/>
            <person name="Agamennone V."/>
            <person name="Suring W."/>
            <person name="Smit S."/>
            <person name="van Straalen N.M."/>
            <person name="Roelofs D."/>
        </authorList>
    </citation>
    <scope>NUCLEOTIDE SEQUENCE [LARGE SCALE GENOMIC DNA]</scope>
    <source>
        <tissue evidence="3">Mixed pool</tissue>
    </source>
</reference>
<comment type="caution">
    <text evidence="3">The sequence shown here is derived from an EMBL/GenBank/DDBJ whole genome shotgun (WGS) entry which is preliminary data.</text>
</comment>
<evidence type="ECO:0000313" key="3">
    <source>
        <dbReference type="EMBL" id="ODN05407.1"/>
    </source>
</evidence>
<keyword evidence="4" id="KW-1185">Reference proteome</keyword>
<feature type="region of interest" description="Disordered" evidence="1">
    <location>
        <begin position="550"/>
        <end position="579"/>
    </location>
</feature>
<dbReference type="EMBL" id="LJIJ01000023">
    <property type="protein sequence ID" value="ODN05407.1"/>
    <property type="molecule type" value="Genomic_DNA"/>
</dbReference>
<feature type="compositionally biased region" description="Basic and acidic residues" evidence="1">
    <location>
        <begin position="240"/>
        <end position="263"/>
    </location>
</feature>
<feature type="region of interest" description="Disordered" evidence="1">
    <location>
        <begin position="209"/>
        <end position="263"/>
    </location>
</feature>